<feature type="non-terminal residue" evidence="1">
    <location>
        <position position="63"/>
    </location>
</feature>
<dbReference type="AlphaFoldDB" id="A0A1T1H7N7"/>
<gene>
    <name evidence="1" type="ORF">BTA35_0216450</name>
</gene>
<evidence type="ECO:0000313" key="2">
    <source>
        <dbReference type="Proteomes" id="UP000190064"/>
    </source>
</evidence>
<sequence>MKNEKMTSFLKKQLVLLKFNWNCIEITNNSAFNQFLEQNRVKTSVAQSYVAQGFWRFGGQNKT</sequence>
<proteinExistence type="predicted"/>
<keyword evidence="2" id="KW-1185">Reference proteome</keyword>
<reference evidence="1" key="1">
    <citation type="submission" date="2017-02" db="EMBL/GenBank/DDBJ databases">
        <title>Draft Genome Sequence of the Salt Water Bacterium Oceanospirillum linum ATCC 11336.</title>
        <authorList>
            <person name="Trachtenberg A.M."/>
            <person name="Carney J.G."/>
            <person name="Linnane J.D."/>
            <person name="Rheaume B.A."/>
            <person name="Pitts N.L."/>
            <person name="Mykles D.L."/>
            <person name="Maclea K.S."/>
        </authorList>
    </citation>
    <scope>NUCLEOTIDE SEQUENCE [LARGE SCALE GENOMIC DNA]</scope>
    <source>
        <strain evidence="1">ATCC 11336</strain>
    </source>
</reference>
<protein>
    <submittedName>
        <fullName evidence="1">Uncharacterized protein</fullName>
    </submittedName>
</protein>
<dbReference type="Proteomes" id="UP000190064">
    <property type="component" value="Unassembled WGS sequence"/>
</dbReference>
<evidence type="ECO:0000313" key="1">
    <source>
        <dbReference type="EMBL" id="OOV85853.1"/>
    </source>
</evidence>
<dbReference type="EMBL" id="MTSD02000023">
    <property type="protein sequence ID" value="OOV85853.1"/>
    <property type="molecule type" value="Genomic_DNA"/>
</dbReference>
<comment type="caution">
    <text evidence="1">The sequence shown here is derived from an EMBL/GenBank/DDBJ whole genome shotgun (WGS) entry which is preliminary data.</text>
</comment>
<name>A0A1T1H7N7_OCELI</name>
<dbReference type="RefSeq" id="WP_238377623.1">
    <property type="nucleotide sequence ID" value="NZ_MTSD02000023.1"/>
</dbReference>
<accession>A0A1T1H7N7</accession>
<organism evidence="1 2">
    <name type="scientific">Oceanospirillum linum</name>
    <dbReference type="NCBI Taxonomy" id="966"/>
    <lineage>
        <taxon>Bacteria</taxon>
        <taxon>Pseudomonadati</taxon>
        <taxon>Pseudomonadota</taxon>
        <taxon>Gammaproteobacteria</taxon>
        <taxon>Oceanospirillales</taxon>
        <taxon>Oceanospirillaceae</taxon>
        <taxon>Oceanospirillum</taxon>
    </lineage>
</organism>